<dbReference type="CTD" id="36346941"/>
<evidence type="ECO:0000313" key="1">
    <source>
        <dbReference type="EMBL" id="EUB53915.1"/>
    </source>
</evidence>
<sequence length="64" mass="7416">MTVDEAQNRMIFKTIISRGSNEDYVTYSWGQPNSLLTVTLDWNREEFSEIQSKTLIKSDKSLTV</sequence>
<dbReference type="KEGG" id="egl:EGR_11228"/>
<proteinExistence type="predicted"/>
<dbReference type="RefSeq" id="XP_024345111.1">
    <property type="nucleotide sequence ID" value="XM_024500475.1"/>
</dbReference>
<name>W6TYQ6_ECHGR</name>
<accession>W6TYQ6</accession>
<protein>
    <submittedName>
        <fullName evidence="1">Uncharacterized protein</fullName>
    </submittedName>
</protein>
<keyword evidence="2" id="KW-1185">Reference proteome</keyword>
<dbReference type="GeneID" id="36346941"/>
<organism evidence="1 2">
    <name type="scientific">Echinococcus granulosus</name>
    <name type="common">Hydatid tapeworm</name>
    <dbReference type="NCBI Taxonomy" id="6210"/>
    <lineage>
        <taxon>Eukaryota</taxon>
        <taxon>Metazoa</taxon>
        <taxon>Spiralia</taxon>
        <taxon>Lophotrochozoa</taxon>
        <taxon>Platyhelminthes</taxon>
        <taxon>Cestoda</taxon>
        <taxon>Eucestoda</taxon>
        <taxon>Cyclophyllidea</taxon>
        <taxon>Taeniidae</taxon>
        <taxon>Echinococcus</taxon>
        <taxon>Echinococcus granulosus group</taxon>
    </lineage>
</organism>
<gene>
    <name evidence="1" type="ORF">EGR_11228</name>
</gene>
<evidence type="ECO:0000313" key="2">
    <source>
        <dbReference type="Proteomes" id="UP000019149"/>
    </source>
</evidence>
<dbReference type="AlphaFoldDB" id="W6TYQ6"/>
<dbReference type="EMBL" id="APAU02000563">
    <property type="protein sequence ID" value="EUB53915.1"/>
    <property type="molecule type" value="Genomic_DNA"/>
</dbReference>
<comment type="caution">
    <text evidence="1">The sequence shown here is derived from an EMBL/GenBank/DDBJ whole genome shotgun (WGS) entry which is preliminary data.</text>
</comment>
<reference evidence="1 2" key="1">
    <citation type="journal article" date="2013" name="Nat. Genet.">
        <title>The genome of the hydatid tapeworm Echinococcus granulosus.</title>
        <authorList>
            <person name="Zheng H."/>
            <person name="Zhang W."/>
            <person name="Zhang L."/>
            <person name="Zhang Z."/>
            <person name="Li J."/>
            <person name="Lu G."/>
            <person name="Zhu Y."/>
            <person name="Wang Y."/>
            <person name="Huang Y."/>
            <person name="Liu J."/>
            <person name="Kang H."/>
            <person name="Chen J."/>
            <person name="Wang L."/>
            <person name="Chen A."/>
            <person name="Yu S."/>
            <person name="Gao Z."/>
            <person name="Jin L."/>
            <person name="Gu W."/>
            <person name="Wang Z."/>
            <person name="Zhao L."/>
            <person name="Shi B."/>
            <person name="Wen H."/>
            <person name="Lin R."/>
            <person name="Jones M.K."/>
            <person name="Brejova B."/>
            <person name="Vinar T."/>
            <person name="Zhao G."/>
            <person name="McManus D.P."/>
            <person name="Chen Z."/>
            <person name="Zhou Y."/>
            <person name="Wang S."/>
        </authorList>
    </citation>
    <scope>NUCLEOTIDE SEQUENCE [LARGE SCALE GENOMIC DNA]</scope>
</reference>
<dbReference type="Proteomes" id="UP000019149">
    <property type="component" value="Unassembled WGS sequence"/>
</dbReference>